<accession>A0AAD8YNG9</accession>
<organism evidence="2 3">
    <name type="scientific">Skeletonema marinoi</name>
    <dbReference type="NCBI Taxonomy" id="267567"/>
    <lineage>
        <taxon>Eukaryota</taxon>
        <taxon>Sar</taxon>
        <taxon>Stramenopiles</taxon>
        <taxon>Ochrophyta</taxon>
        <taxon>Bacillariophyta</taxon>
        <taxon>Coscinodiscophyceae</taxon>
        <taxon>Thalassiosirophycidae</taxon>
        <taxon>Thalassiosirales</taxon>
        <taxon>Skeletonemataceae</taxon>
        <taxon>Skeletonema</taxon>
        <taxon>Skeletonema marinoi-dohrnii complex</taxon>
    </lineage>
</organism>
<gene>
    <name evidence="2" type="ORF">QTG54_000459</name>
</gene>
<dbReference type="Pfam" id="PF13181">
    <property type="entry name" value="TPR_8"/>
    <property type="match status" value="1"/>
</dbReference>
<keyword evidence="3" id="KW-1185">Reference proteome</keyword>
<evidence type="ECO:0000313" key="3">
    <source>
        <dbReference type="Proteomes" id="UP001224775"/>
    </source>
</evidence>
<evidence type="ECO:0000313" key="2">
    <source>
        <dbReference type="EMBL" id="KAK1748520.1"/>
    </source>
</evidence>
<dbReference type="PANTHER" id="PTHR46423">
    <property type="entry name" value="RNA POLYMERASE II-ASSOCIATED PROTEIN 3"/>
    <property type="match status" value="1"/>
</dbReference>
<evidence type="ECO:0000256" key="1">
    <source>
        <dbReference type="ARBA" id="ARBA00022803"/>
    </source>
</evidence>
<reference evidence="2" key="1">
    <citation type="submission" date="2023-06" db="EMBL/GenBank/DDBJ databases">
        <title>Survivors Of The Sea: Transcriptome response of Skeletonema marinoi to long-term dormancy.</title>
        <authorList>
            <person name="Pinder M.I.M."/>
            <person name="Kourtchenko O."/>
            <person name="Robertson E.K."/>
            <person name="Larsson T."/>
            <person name="Maumus F."/>
            <person name="Osuna-Cruz C.M."/>
            <person name="Vancaester E."/>
            <person name="Stenow R."/>
            <person name="Vandepoele K."/>
            <person name="Ploug H."/>
            <person name="Bruchert V."/>
            <person name="Godhe A."/>
            <person name="Topel M."/>
        </authorList>
    </citation>
    <scope>NUCLEOTIDE SEQUENCE</scope>
    <source>
        <strain evidence="2">R05AC</strain>
    </source>
</reference>
<dbReference type="InterPro" id="IPR051966">
    <property type="entry name" value="RPAP3"/>
</dbReference>
<dbReference type="SUPFAM" id="SSF48452">
    <property type="entry name" value="TPR-like"/>
    <property type="match status" value="1"/>
</dbReference>
<dbReference type="Gene3D" id="1.25.40.10">
    <property type="entry name" value="Tetratricopeptide repeat domain"/>
    <property type="match status" value="1"/>
</dbReference>
<protein>
    <submittedName>
        <fullName evidence="2">Tetratricopeptide repeat protein</fullName>
    </submittedName>
</protein>
<proteinExistence type="predicted"/>
<keyword evidence="1" id="KW-0802">TPR repeat</keyword>
<name>A0AAD8YNG9_9STRA</name>
<dbReference type="AlphaFoldDB" id="A0AAD8YNG9"/>
<dbReference type="InterPro" id="IPR011990">
    <property type="entry name" value="TPR-like_helical_dom_sf"/>
</dbReference>
<dbReference type="GO" id="GO:0101031">
    <property type="term" value="C:protein folding chaperone complex"/>
    <property type="evidence" value="ECO:0007669"/>
    <property type="project" value="TreeGrafter"/>
</dbReference>
<dbReference type="Proteomes" id="UP001224775">
    <property type="component" value="Unassembled WGS sequence"/>
</dbReference>
<dbReference type="InterPro" id="IPR019734">
    <property type="entry name" value="TPR_rpt"/>
</dbReference>
<comment type="caution">
    <text evidence="2">The sequence shown here is derived from an EMBL/GenBank/DDBJ whole genome shotgun (WGS) entry which is preliminary data.</text>
</comment>
<dbReference type="PANTHER" id="PTHR46423:SF1">
    <property type="entry name" value="RNA POLYMERASE II-ASSOCIATED PROTEIN 3"/>
    <property type="match status" value="1"/>
</dbReference>
<dbReference type="EMBL" id="JATAAI010000001">
    <property type="protein sequence ID" value="KAK1748520.1"/>
    <property type="molecule type" value="Genomic_DNA"/>
</dbReference>
<sequence length="151" mass="17100">MENQRQFQQRIRQDAAERNDALQGLSTWMGTLKNAKPTQAAEGTYEEIRTRGNEYFAKKEYSEAVECYTHCLESKESLKTPVIFSNRALAHLKQNKFGRAEEDAAAALRICPTHSKSYHRRSVARLSLGKLRGALLDVYAAEASCDTTQTR</sequence>
<dbReference type="SMART" id="SM00028">
    <property type="entry name" value="TPR"/>
    <property type="match status" value="2"/>
</dbReference>